<organism evidence="2 3">
    <name type="scientific">Tribolium castaneum</name>
    <name type="common">Red flour beetle</name>
    <dbReference type="NCBI Taxonomy" id="7070"/>
    <lineage>
        <taxon>Eukaryota</taxon>
        <taxon>Metazoa</taxon>
        <taxon>Ecdysozoa</taxon>
        <taxon>Arthropoda</taxon>
        <taxon>Hexapoda</taxon>
        <taxon>Insecta</taxon>
        <taxon>Pterygota</taxon>
        <taxon>Neoptera</taxon>
        <taxon>Endopterygota</taxon>
        <taxon>Coleoptera</taxon>
        <taxon>Polyphaga</taxon>
        <taxon>Cucujiformia</taxon>
        <taxon>Tenebrionidae</taxon>
        <taxon>Tenebrionidae incertae sedis</taxon>
        <taxon>Tribolium</taxon>
    </lineage>
</organism>
<dbReference type="PhylomeDB" id="D6WTG6"/>
<feature type="domain" description="CHK kinase-like" evidence="1">
    <location>
        <begin position="123"/>
        <end position="316"/>
    </location>
</feature>
<dbReference type="Pfam" id="PF02958">
    <property type="entry name" value="EcKL"/>
    <property type="match status" value="1"/>
</dbReference>
<sequence>MNYNEREIKAWLESCFKNLTQIVVTLVGHSEKGDGYMGDIFFVHIDGKNGGTTESYDLAVKSSKDSDILREFSPMKVFFNNEKYFYESVFPNFVQFQTNRGLKNPFKGVPKCYGTLSGVKDVLVFENLTKSGYCLWDRKKPMTRDHVELVIRDYAKFHAVSVALKDQEPQNFEKLVKHYDIFNDLGRDSKNPMLETLQNAVEEMHDLLQNDLDQLVLQKWRNLKNSIQTFFREMLSYEGFKVITHGDCWNNNFLFFYDENDNPIKVSIIDWQISRLASPILDLSHFIFSCTSENDLDDLTKILEHYHKCFTSFLAQLGSSESLYPKNQFFDDWANLSKFGIMFSSIVMKVCTAEKEEAPDLAKPPENGQFTAFQFEVANKKLLKQRMRAIVSCAAKNKLI</sequence>
<gene>
    <name evidence="2" type="primary">AUGUSTUS-3.0.2_09651</name>
    <name evidence="2" type="ORF">TcasGA2_TC009651</name>
</gene>
<dbReference type="InterPro" id="IPR011009">
    <property type="entry name" value="Kinase-like_dom_sf"/>
</dbReference>
<keyword evidence="3" id="KW-1185">Reference proteome</keyword>
<dbReference type="PANTHER" id="PTHR11012:SF30">
    <property type="entry name" value="PROTEIN KINASE-LIKE DOMAIN-CONTAINING"/>
    <property type="match status" value="1"/>
</dbReference>
<evidence type="ECO:0000313" key="2">
    <source>
        <dbReference type="EMBL" id="EFA06720.1"/>
    </source>
</evidence>
<dbReference type="SMART" id="SM00587">
    <property type="entry name" value="CHK"/>
    <property type="match status" value="1"/>
</dbReference>
<dbReference type="InterPro" id="IPR004119">
    <property type="entry name" value="EcKL"/>
</dbReference>
<dbReference type="InterPro" id="IPR015897">
    <property type="entry name" value="CHK_kinase-like"/>
</dbReference>
<dbReference type="OrthoDB" id="190089at2759"/>
<dbReference type="KEGG" id="tca:662997"/>
<dbReference type="EMBL" id="KQ971352">
    <property type="protein sequence ID" value="EFA06720.1"/>
    <property type="molecule type" value="Genomic_DNA"/>
</dbReference>
<proteinExistence type="predicted"/>
<dbReference type="SUPFAM" id="SSF56112">
    <property type="entry name" value="Protein kinase-like (PK-like)"/>
    <property type="match status" value="1"/>
</dbReference>
<reference evidence="2 3" key="2">
    <citation type="journal article" date="2010" name="Nucleic Acids Res.">
        <title>BeetleBase in 2010: revisions to provide comprehensive genomic information for Tribolium castaneum.</title>
        <authorList>
            <person name="Kim H.S."/>
            <person name="Murphy T."/>
            <person name="Xia J."/>
            <person name="Caragea D."/>
            <person name="Park Y."/>
            <person name="Beeman R.W."/>
            <person name="Lorenzen M.D."/>
            <person name="Butcher S."/>
            <person name="Manak J.R."/>
            <person name="Brown S.J."/>
        </authorList>
    </citation>
    <scope>GENOME REANNOTATION</scope>
    <source>
        <strain evidence="2 3">Georgia GA2</strain>
    </source>
</reference>
<dbReference type="InParanoid" id="D6WTG6"/>
<evidence type="ECO:0000259" key="1">
    <source>
        <dbReference type="SMART" id="SM00587"/>
    </source>
</evidence>
<dbReference type="PANTHER" id="PTHR11012">
    <property type="entry name" value="PROTEIN KINASE-LIKE DOMAIN-CONTAINING"/>
    <property type="match status" value="1"/>
</dbReference>
<dbReference type="Gene3D" id="3.90.1200.10">
    <property type="match status" value="1"/>
</dbReference>
<accession>D6WTG6</accession>
<dbReference type="HOGENOM" id="CLU_010718_6_2_1"/>
<dbReference type="OMA" id="ERMIFAP"/>
<dbReference type="eggNOG" id="ENOG502RXUB">
    <property type="taxonomic scope" value="Eukaryota"/>
</dbReference>
<protein>
    <recommendedName>
        <fullName evidence="1">CHK kinase-like domain-containing protein</fullName>
    </recommendedName>
</protein>
<dbReference type="Proteomes" id="UP000007266">
    <property type="component" value="Linkage group 7"/>
</dbReference>
<name>D6WTG6_TRICA</name>
<reference evidence="2 3" key="1">
    <citation type="journal article" date="2008" name="Nature">
        <title>The genome of the model beetle and pest Tribolium castaneum.</title>
        <authorList>
            <consortium name="Tribolium Genome Sequencing Consortium"/>
            <person name="Richards S."/>
            <person name="Gibbs R.A."/>
            <person name="Weinstock G.M."/>
            <person name="Brown S.J."/>
            <person name="Denell R."/>
            <person name="Beeman R.W."/>
            <person name="Gibbs R."/>
            <person name="Beeman R.W."/>
            <person name="Brown S.J."/>
            <person name="Bucher G."/>
            <person name="Friedrich M."/>
            <person name="Grimmelikhuijzen C.J."/>
            <person name="Klingler M."/>
            <person name="Lorenzen M."/>
            <person name="Richards S."/>
            <person name="Roth S."/>
            <person name="Schroder R."/>
            <person name="Tautz D."/>
            <person name="Zdobnov E.M."/>
            <person name="Muzny D."/>
            <person name="Gibbs R.A."/>
            <person name="Weinstock G.M."/>
            <person name="Attaway T."/>
            <person name="Bell S."/>
            <person name="Buhay C.J."/>
            <person name="Chandrabose M.N."/>
            <person name="Chavez D."/>
            <person name="Clerk-Blankenburg K.P."/>
            <person name="Cree A."/>
            <person name="Dao M."/>
            <person name="Davis C."/>
            <person name="Chacko J."/>
            <person name="Dinh H."/>
            <person name="Dugan-Rocha S."/>
            <person name="Fowler G."/>
            <person name="Garner T.T."/>
            <person name="Garnes J."/>
            <person name="Gnirke A."/>
            <person name="Hawes A."/>
            <person name="Hernandez J."/>
            <person name="Hines S."/>
            <person name="Holder M."/>
            <person name="Hume J."/>
            <person name="Jhangiani S.N."/>
            <person name="Joshi V."/>
            <person name="Khan Z.M."/>
            <person name="Jackson L."/>
            <person name="Kovar C."/>
            <person name="Kowis A."/>
            <person name="Lee S."/>
            <person name="Lewis L.R."/>
            <person name="Margolis J."/>
            <person name="Morgan M."/>
            <person name="Nazareth L.V."/>
            <person name="Nguyen N."/>
            <person name="Okwuonu G."/>
            <person name="Parker D."/>
            <person name="Richards S."/>
            <person name="Ruiz S.J."/>
            <person name="Santibanez J."/>
            <person name="Savard J."/>
            <person name="Scherer S.E."/>
            <person name="Schneider B."/>
            <person name="Sodergren E."/>
            <person name="Tautz D."/>
            <person name="Vattahil S."/>
            <person name="Villasana D."/>
            <person name="White C.S."/>
            <person name="Wright R."/>
            <person name="Park Y."/>
            <person name="Beeman R.W."/>
            <person name="Lord J."/>
            <person name="Oppert B."/>
            <person name="Lorenzen M."/>
            <person name="Brown S."/>
            <person name="Wang L."/>
            <person name="Savard J."/>
            <person name="Tautz D."/>
            <person name="Richards S."/>
            <person name="Weinstock G."/>
            <person name="Gibbs R.A."/>
            <person name="Liu Y."/>
            <person name="Worley K."/>
            <person name="Weinstock G."/>
            <person name="Elsik C.G."/>
            <person name="Reese J.T."/>
            <person name="Elhaik E."/>
            <person name="Landan G."/>
            <person name="Graur D."/>
            <person name="Arensburger P."/>
            <person name="Atkinson P."/>
            <person name="Beeman R.W."/>
            <person name="Beidler J."/>
            <person name="Brown S.J."/>
            <person name="Demuth J.P."/>
            <person name="Drury D.W."/>
            <person name="Du Y.Z."/>
            <person name="Fujiwara H."/>
            <person name="Lorenzen M."/>
            <person name="Maselli V."/>
            <person name="Osanai M."/>
            <person name="Park Y."/>
            <person name="Robertson H.M."/>
            <person name="Tu Z."/>
            <person name="Wang J.J."/>
            <person name="Wang S."/>
            <person name="Richards S."/>
            <person name="Song H."/>
            <person name="Zhang L."/>
            <person name="Sodergren E."/>
            <person name="Werner D."/>
            <person name="Stanke M."/>
            <person name="Morgenstern B."/>
            <person name="Solovyev V."/>
            <person name="Kosarev P."/>
            <person name="Brown G."/>
            <person name="Chen H.C."/>
            <person name="Ermolaeva O."/>
            <person name="Hlavina W."/>
            <person name="Kapustin Y."/>
            <person name="Kiryutin B."/>
            <person name="Kitts P."/>
            <person name="Maglott D."/>
            <person name="Pruitt K."/>
            <person name="Sapojnikov V."/>
            <person name="Souvorov A."/>
            <person name="Mackey A.J."/>
            <person name="Waterhouse R.M."/>
            <person name="Wyder S."/>
            <person name="Zdobnov E.M."/>
            <person name="Zdobnov E.M."/>
            <person name="Wyder S."/>
            <person name="Kriventseva E.V."/>
            <person name="Kadowaki T."/>
            <person name="Bork P."/>
            <person name="Aranda M."/>
            <person name="Bao R."/>
            <person name="Beermann A."/>
            <person name="Berns N."/>
            <person name="Bolognesi R."/>
            <person name="Bonneton F."/>
            <person name="Bopp D."/>
            <person name="Brown S.J."/>
            <person name="Bucher G."/>
            <person name="Butts T."/>
            <person name="Chaumot A."/>
            <person name="Denell R.E."/>
            <person name="Ferrier D.E."/>
            <person name="Friedrich M."/>
            <person name="Gordon C.M."/>
            <person name="Jindra M."/>
            <person name="Klingler M."/>
            <person name="Lan Q."/>
            <person name="Lattorff H.M."/>
            <person name="Laudet V."/>
            <person name="von Levetsow C."/>
            <person name="Liu Z."/>
            <person name="Lutz R."/>
            <person name="Lynch J.A."/>
            <person name="da Fonseca R.N."/>
            <person name="Posnien N."/>
            <person name="Reuter R."/>
            <person name="Roth S."/>
            <person name="Savard J."/>
            <person name="Schinko J.B."/>
            <person name="Schmitt C."/>
            <person name="Schoppmeier M."/>
            <person name="Schroder R."/>
            <person name="Shippy T.D."/>
            <person name="Simonnet F."/>
            <person name="Marques-Souza H."/>
            <person name="Tautz D."/>
            <person name="Tomoyasu Y."/>
            <person name="Trauner J."/>
            <person name="Van der Zee M."/>
            <person name="Vervoort M."/>
            <person name="Wittkopp N."/>
            <person name="Wimmer E.A."/>
            <person name="Yang X."/>
            <person name="Jones A.K."/>
            <person name="Sattelle D.B."/>
            <person name="Ebert P.R."/>
            <person name="Nelson D."/>
            <person name="Scott J.G."/>
            <person name="Beeman R.W."/>
            <person name="Muthukrishnan S."/>
            <person name="Kramer K.J."/>
            <person name="Arakane Y."/>
            <person name="Beeman R.W."/>
            <person name="Zhu Q."/>
            <person name="Hogenkamp D."/>
            <person name="Dixit R."/>
            <person name="Oppert B."/>
            <person name="Jiang H."/>
            <person name="Zou Z."/>
            <person name="Marshall J."/>
            <person name="Elpidina E."/>
            <person name="Vinokurov K."/>
            <person name="Oppert C."/>
            <person name="Zou Z."/>
            <person name="Evans J."/>
            <person name="Lu Z."/>
            <person name="Zhao P."/>
            <person name="Sumathipala N."/>
            <person name="Altincicek B."/>
            <person name="Vilcinskas A."/>
            <person name="Williams M."/>
            <person name="Hultmark D."/>
            <person name="Hetru C."/>
            <person name="Jiang H."/>
            <person name="Grimmelikhuijzen C.J."/>
            <person name="Hauser F."/>
            <person name="Cazzamali G."/>
            <person name="Williamson M."/>
            <person name="Park Y."/>
            <person name="Li B."/>
            <person name="Tanaka Y."/>
            <person name="Predel R."/>
            <person name="Neupert S."/>
            <person name="Schachtner J."/>
            <person name="Verleyen P."/>
            <person name="Raible F."/>
            <person name="Bork P."/>
            <person name="Friedrich M."/>
            <person name="Walden K.K."/>
            <person name="Robertson H.M."/>
            <person name="Angeli S."/>
            <person name="Foret S."/>
            <person name="Bucher G."/>
            <person name="Schuetz S."/>
            <person name="Maleszka R."/>
            <person name="Wimmer E.A."/>
            <person name="Beeman R.W."/>
            <person name="Lorenzen M."/>
            <person name="Tomoyasu Y."/>
            <person name="Miller S.C."/>
            <person name="Grossmann D."/>
            <person name="Bucher G."/>
        </authorList>
    </citation>
    <scope>NUCLEOTIDE SEQUENCE [LARGE SCALE GENOMIC DNA]</scope>
    <source>
        <strain evidence="2 3">Georgia GA2</strain>
    </source>
</reference>
<evidence type="ECO:0000313" key="3">
    <source>
        <dbReference type="Proteomes" id="UP000007266"/>
    </source>
</evidence>
<dbReference type="AlphaFoldDB" id="D6WTG6"/>